<dbReference type="EMBL" id="JBHFEH010000015">
    <property type="protein sequence ID" value="KAL2054403.1"/>
    <property type="molecule type" value="Genomic_DNA"/>
</dbReference>
<organism evidence="2 3">
    <name type="scientific">Lepraria finkii</name>
    <dbReference type="NCBI Taxonomy" id="1340010"/>
    <lineage>
        <taxon>Eukaryota</taxon>
        <taxon>Fungi</taxon>
        <taxon>Dikarya</taxon>
        <taxon>Ascomycota</taxon>
        <taxon>Pezizomycotina</taxon>
        <taxon>Lecanoromycetes</taxon>
        <taxon>OSLEUM clade</taxon>
        <taxon>Lecanoromycetidae</taxon>
        <taxon>Lecanorales</taxon>
        <taxon>Lecanorineae</taxon>
        <taxon>Stereocaulaceae</taxon>
        <taxon>Lepraria</taxon>
    </lineage>
</organism>
<dbReference type="Proteomes" id="UP001590951">
    <property type="component" value="Unassembled WGS sequence"/>
</dbReference>
<protein>
    <submittedName>
        <fullName evidence="2">Uncharacterized protein</fullName>
    </submittedName>
</protein>
<sequence length="77" mass="7722">MDNIEQDTEQAMGGGGNNIGGNMEQDAMKDMSGGGGGGGMDKTINSAVDNFASSEGIPGAADGMINKDVDAEVNKLI</sequence>
<accession>A0ABR4B960</accession>
<gene>
    <name evidence="2" type="ORF">ABVK25_005151</name>
</gene>
<name>A0ABR4B960_9LECA</name>
<proteinExistence type="predicted"/>
<reference evidence="2 3" key="1">
    <citation type="submission" date="2024-09" db="EMBL/GenBank/DDBJ databases">
        <title>Rethinking Asexuality: The Enigmatic Case of Functional Sexual Genes in Lepraria (Stereocaulaceae).</title>
        <authorList>
            <person name="Doellman M."/>
            <person name="Sun Y."/>
            <person name="Barcenas-Pena A."/>
            <person name="Lumbsch H.T."/>
            <person name="Grewe F."/>
        </authorList>
    </citation>
    <scope>NUCLEOTIDE SEQUENCE [LARGE SCALE GENOMIC DNA]</scope>
    <source>
        <strain evidence="2 3">Grewe 0041</strain>
    </source>
</reference>
<evidence type="ECO:0000313" key="3">
    <source>
        <dbReference type="Proteomes" id="UP001590951"/>
    </source>
</evidence>
<feature type="region of interest" description="Disordered" evidence="1">
    <location>
        <begin position="1"/>
        <end position="47"/>
    </location>
</feature>
<keyword evidence="3" id="KW-1185">Reference proteome</keyword>
<evidence type="ECO:0000256" key="1">
    <source>
        <dbReference type="SAM" id="MobiDB-lite"/>
    </source>
</evidence>
<evidence type="ECO:0000313" key="2">
    <source>
        <dbReference type="EMBL" id="KAL2054403.1"/>
    </source>
</evidence>
<comment type="caution">
    <text evidence="2">The sequence shown here is derived from an EMBL/GenBank/DDBJ whole genome shotgun (WGS) entry which is preliminary data.</text>
</comment>